<name>A0A078L2B1_9GAMM</name>
<dbReference type="EMBL" id="CCSB01000003">
    <property type="protein sequence ID" value="CDZ78229.1"/>
    <property type="molecule type" value="Genomic_DNA"/>
</dbReference>
<dbReference type="OrthoDB" id="5652860at2"/>
<evidence type="ECO:0000313" key="4">
    <source>
        <dbReference type="EMBL" id="CDZ78229.1"/>
    </source>
</evidence>
<feature type="region of interest" description="Disordered" evidence="2">
    <location>
        <begin position="304"/>
        <end position="323"/>
    </location>
</feature>
<accession>A0A078L2B1</accession>
<evidence type="ECO:0000256" key="2">
    <source>
        <dbReference type="SAM" id="MobiDB-lite"/>
    </source>
</evidence>
<evidence type="ECO:0000256" key="1">
    <source>
        <dbReference type="SAM" id="Coils"/>
    </source>
</evidence>
<dbReference type="PROSITE" id="PS50011">
    <property type="entry name" value="PROTEIN_KINASE_DOM"/>
    <property type="match status" value="1"/>
</dbReference>
<dbReference type="Proteomes" id="UP000044071">
    <property type="component" value="Unassembled WGS sequence"/>
</dbReference>
<evidence type="ECO:0000313" key="5">
    <source>
        <dbReference type="Proteomes" id="UP000044071"/>
    </source>
</evidence>
<dbReference type="eggNOG" id="ENOG5030ZD6">
    <property type="taxonomic scope" value="Bacteria"/>
</dbReference>
<dbReference type="GO" id="GO:0004672">
    <property type="term" value="F:protein kinase activity"/>
    <property type="evidence" value="ECO:0007669"/>
    <property type="project" value="InterPro"/>
</dbReference>
<organism evidence="4 5">
    <name type="scientific">Legionella massiliensis</name>
    <dbReference type="NCBI Taxonomy" id="1034943"/>
    <lineage>
        <taxon>Bacteria</taxon>
        <taxon>Pseudomonadati</taxon>
        <taxon>Pseudomonadota</taxon>
        <taxon>Gammaproteobacteria</taxon>
        <taxon>Legionellales</taxon>
        <taxon>Legionellaceae</taxon>
        <taxon>Legionella</taxon>
    </lineage>
</organism>
<dbReference type="InterPro" id="IPR000719">
    <property type="entry name" value="Prot_kinase_dom"/>
</dbReference>
<protein>
    <recommendedName>
        <fullName evidence="3">Protein kinase domain-containing protein</fullName>
    </recommendedName>
</protein>
<feature type="domain" description="Protein kinase" evidence="3">
    <location>
        <begin position="1140"/>
        <end position="1537"/>
    </location>
</feature>
<dbReference type="Gene3D" id="1.10.510.10">
    <property type="entry name" value="Transferase(Phosphotransferase) domain 1"/>
    <property type="match status" value="1"/>
</dbReference>
<dbReference type="STRING" id="1034943.BN59_02537"/>
<reference evidence="4 5" key="1">
    <citation type="submission" date="2014-06" db="EMBL/GenBank/DDBJ databases">
        <authorList>
            <person name="Urmite Genomes Urmite Genomes"/>
        </authorList>
    </citation>
    <scope>NUCLEOTIDE SEQUENCE [LARGE SCALE GENOMIC DNA]</scope>
</reference>
<dbReference type="GO" id="GO:0005524">
    <property type="term" value="F:ATP binding"/>
    <property type="evidence" value="ECO:0007669"/>
    <property type="project" value="InterPro"/>
</dbReference>
<feature type="coiled-coil region" evidence="1">
    <location>
        <begin position="1584"/>
        <end position="1611"/>
    </location>
</feature>
<dbReference type="SUPFAM" id="SSF56112">
    <property type="entry name" value="Protein kinase-like (PK-like)"/>
    <property type="match status" value="1"/>
</dbReference>
<keyword evidence="1" id="KW-0175">Coiled coil</keyword>
<evidence type="ECO:0000259" key="3">
    <source>
        <dbReference type="PROSITE" id="PS50011"/>
    </source>
</evidence>
<dbReference type="InterPro" id="IPR011009">
    <property type="entry name" value="Kinase-like_dom_sf"/>
</dbReference>
<sequence>MPTKRELITHLLQYDTHKKSLDITQYSKLAETRFNGLGDDDEIPYAEFLNFFIEQVSAVIDVDENAEDYPHVVTLINALFSSKNNDDSLLKALKQLVAEKEFNQANLLLVGASDEPGKLAAAFISLKDRGLTTDEKTNLCKKKAGFDNVVKALNDARGIKDNIVTNQTIIDAKSSEEFVEVLKNGKYSAVEIECLKSSNTPKVLSESLKILQNLRLEQSQIESIIRKNNDADIINTIKALDHTKTNQSPLWTKESIDKIIAHPRPRFVIRALEYLTQVKGKNELKISDLTEIREDRFQHWRTDQPVMPQSKKPEIQSDSLNSKPPYFQKAVKEKLRADYRSSLQLMEYSLADLSLEYVGKREPESKAKDNLLLDFSKEYSQRYLELMEAYVSIDIDKGIPMLPVTAGQMKLHGYTSQQIIDLRPICKDYCAEVVPLLSAVFKPPLSLARSHDLDTLAMMLNDKRTDLMKRADIIKSTREEFETKTGISLSPESHQKLVEACQKMEEVVNRPDNKNLAWELGQAHFLMHDFAHMSFAQMADQLEAVGDLPKNPKDLPHPGKEERLLMEIRHRIAGDSSRAQNSPGTLGGNPLAYLNMLHKGVPGNPAAEYRNRMFFVYMCNHFANAVIKTPEMVKQLNDKMKEQIAEKNKCRLLKSDSKPTPDILNKGGNAYVLTKDGLYYFHQSTSTLKKIEKAPLEALNKAFPEGVDNLSNEQLQEITQLSGHKYETRESWALDPLFIATMQARGIDYIPAVFRYGYNAARNRDADYRSMKTEEEMAEFYSEHPNITVAEAMKESGKVLNAIHRSKLSPQEYLNQTGERLEDFNPESVIPDKAMTQQLSFGTGPALFNLKTKVEPGMQPALEQYIEDVNELGLPISAGISGTLDQSTAMAGLVGIGVAKDEDTKEKELEMVRLAYLAFMLPGGDHTAHEIMQSGTTYGLKYVSGIGSHQYILQGDSAYIQERLRELQKLRDSQLPDDVFSEENIEKVVEEFEAKIKSSEEDMKGFKERLAKAKENFPGLIAKNLSQNDYELILDKILTDPELLGQLALLEKGQSCHLAKEKINLPRTLNIIRTENGEYQLYVDAKRKLASGDKDLATDVTNGKPSFRLDVPGEYVEVTMKVDADSRSQKAYVEQVKQESELSRKLAKGSEAICATEISEVFENNDKFKQAGCHIRRMDRDPTAQALDESLYGTKRYMLVAYKDKLYFADKVNKQVVELVENKGNKENIGQIKKIFTGAPDNLSRDAQADELDLIASVTDHNQKRVSVYSPKALGSLSAVLKDLPNDPNIKNKLIRDLLNGVKAIHAAGYVHQGLNPDNLLVYQDREGNYSLKITGFADAKNQEESKAGYASSPAKFQSPEMAYYYTNPKDRSVADHGNAYYAQDSGVLGRLEIDKDKQHYPVDEQDRRQYKAPNTKNDMWALGMNIYFIEHGVIPETPEDLEKARQDPLLKALFDNDRTQRCDIEQAIALNQSNESKRQFDLRGKGQNYYIGIDLHTKQEGADDAHALGNKIADCLSTGDKSQIKAIGRETWHITVGWLENVGSEGTPIKDEDYQKIIKAIGPIIEKYNSLAFEVAGFHCSSKQNVLAELNEKTGALEALRAEIEQVIKEVTPNVAFKFAAPHILVGRSETPLSPQQLPSVKQNGQEEFHISKMSMMYYDEKKYQNATSATFSTQAKSAKLEVTPEQPQATSEEKASKLITDLSNAIEGFVGSVQTLETSVQHSKVVDPNKSTGLL</sequence>
<proteinExistence type="predicted"/>
<dbReference type="Gene3D" id="3.90.1140.10">
    <property type="entry name" value="Cyclic phosphodiesterase"/>
    <property type="match status" value="1"/>
</dbReference>
<keyword evidence="5" id="KW-1185">Reference proteome</keyword>
<gene>
    <name evidence="4" type="ORF">BN59_02537</name>
</gene>
<dbReference type="RefSeq" id="WP_043874758.1">
    <property type="nucleotide sequence ID" value="NZ_CCVW01000003.1"/>
</dbReference>
<dbReference type="PANTHER" id="PTHR24347">
    <property type="entry name" value="SERINE/THREONINE-PROTEIN KINASE"/>
    <property type="match status" value="1"/>
</dbReference>
<feature type="coiled-coil region" evidence="1">
    <location>
        <begin position="982"/>
        <end position="1016"/>
    </location>
</feature>